<feature type="compositionally biased region" description="Basic residues" evidence="1">
    <location>
        <begin position="21"/>
        <end position="31"/>
    </location>
</feature>
<dbReference type="EMBL" id="LGRX02033240">
    <property type="protein sequence ID" value="KAK3242081.1"/>
    <property type="molecule type" value="Genomic_DNA"/>
</dbReference>
<reference evidence="3 4" key="1">
    <citation type="journal article" date="2015" name="Genome Biol. Evol.">
        <title>Comparative Genomics of a Bacterivorous Green Alga Reveals Evolutionary Causalities and Consequences of Phago-Mixotrophic Mode of Nutrition.</title>
        <authorList>
            <person name="Burns J.A."/>
            <person name="Paasch A."/>
            <person name="Narechania A."/>
            <person name="Kim E."/>
        </authorList>
    </citation>
    <scope>NUCLEOTIDE SEQUENCE [LARGE SCALE GENOMIC DNA]</scope>
    <source>
        <strain evidence="3 4">PLY_AMNH</strain>
    </source>
</reference>
<dbReference type="Proteomes" id="UP001190700">
    <property type="component" value="Unassembled WGS sequence"/>
</dbReference>
<evidence type="ECO:0000259" key="2">
    <source>
        <dbReference type="PROSITE" id="PS50126"/>
    </source>
</evidence>
<dbReference type="InterPro" id="IPR029048">
    <property type="entry name" value="HSP70_C_sf"/>
</dbReference>
<dbReference type="GO" id="GO:0003723">
    <property type="term" value="F:RNA binding"/>
    <property type="evidence" value="ECO:0007669"/>
    <property type="project" value="TreeGrafter"/>
</dbReference>
<dbReference type="Pfam" id="PF00575">
    <property type="entry name" value="S1"/>
    <property type="match status" value="1"/>
</dbReference>
<dbReference type="InterPro" id="IPR012340">
    <property type="entry name" value="NA-bd_OB-fold"/>
</dbReference>
<dbReference type="SUPFAM" id="SSF100934">
    <property type="entry name" value="Heat shock protein 70kD (HSP70), C-terminal subdomain"/>
    <property type="match status" value="1"/>
</dbReference>
<dbReference type="InterPro" id="IPR003029">
    <property type="entry name" value="S1_domain"/>
</dbReference>
<gene>
    <name evidence="3" type="ORF">CYMTET_48209</name>
</gene>
<feature type="compositionally biased region" description="Basic and acidic residues" evidence="1">
    <location>
        <begin position="47"/>
        <end position="61"/>
    </location>
</feature>
<feature type="region of interest" description="Disordered" evidence="1">
    <location>
        <begin position="1"/>
        <end position="77"/>
    </location>
</feature>
<comment type="caution">
    <text evidence="3">The sequence shown here is derived from an EMBL/GenBank/DDBJ whole genome shotgun (WGS) entry which is preliminary data.</text>
</comment>
<dbReference type="Gene3D" id="1.20.1270.10">
    <property type="match status" value="1"/>
</dbReference>
<dbReference type="AlphaFoldDB" id="A0AAE0BSQ2"/>
<keyword evidence="4" id="KW-1185">Reference proteome</keyword>
<organism evidence="3 4">
    <name type="scientific">Cymbomonas tetramitiformis</name>
    <dbReference type="NCBI Taxonomy" id="36881"/>
    <lineage>
        <taxon>Eukaryota</taxon>
        <taxon>Viridiplantae</taxon>
        <taxon>Chlorophyta</taxon>
        <taxon>Pyramimonadophyceae</taxon>
        <taxon>Pyramimonadales</taxon>
        <taxon>Pyramimonadaceae</taxon>
        <taxon>Cymbomonas</taxon>
    </lineage>
</organism>
<dbReference type="Gene3D" id="2.40.50.140">
    <property type="entry name" value="Nucleic acid-binding proteins"/>
    <property type="match status" value="1"/>
</dbReference>
<feature type="compositionally biased region" description="Basic and acidic residues" evidence="1">
    <location>
        <begin position="1"/>
        <end position="14"/>
    </location>
</feature>
<feature type="domain" description="S1 motif" evidence="2">
    <location>
        <begin position="178"/>
        <end position="263"/>
    </location>
</feature>
<accession>A0AAE0BSQ2</accession>
<dbReference type="PANTHER" id="PTHR15838:SF1">
    <property type="entry name" value="ZINC FINGER CCHC DOMAIN-CONTAINING PROTEIN 17"/>
    <property type="match status" value="1"/>
</dbReference>
<dbReference type="PANTHER" id="PTHR15838">
    <property type="entry name" value="NUCLEOLAR PROTEIN OF 40 KDA"/>
    <property type="match status" value="1"/>
</dbReference>
<dbReference type="SMART" id="SM00316">
    <property type="entry name" value="S1"/>
    <property type="match status" value="1"/>
</dbReference>
<evidence type="ECO:0000256" key="1">
    <source>
        <dbReference type="SAM" id="MobiDB-lite"/>
    </source>
</evidence>
<sequence>MGRRDRSPDRDECRSSSQSRSRSRSRSRTPKGKSERKSGRNRVHKDHKQERERHVSKDKRQVSRRRSRSTSKERAAIVKRRKEECLKARDNLEDYCYDLKSELKTSPISVEIEKTILSAVNSALELIDDDSKQNAEEFVAALKDLENICYPITNMLAQPVLEQLKTSDSDDNPDIKERAILRAEVVAIQPYGVFVQLGRYHRGLVHISQVDAALEFNREDADDEKVRGMEWAAPKGSRVWVKVLEIRDDEKIQGGKRISCSMKLVSQEGGADLDKDGKLAKRGRTAINPSDCETLYKWNLSLK</sequence>
<evidence type="ECO:0000313" key="3">
    <source>
        <dbReference type="EMBL" id="KAK3242081.1"/>
    </source>
</evidence>
<dbReference type="GO" id="GO:0043489">
    <property type="term" value="P:RNA stabilization"/>
    <property type="evidence" value="ECO:0007669"/>
    <property type="project" value="TreeGrafter"/>
</dbReference>
<dbReference type="PROSITE" id="PS50126">
    <property type="entry name" value="S1"/>
    <property type="match status" value="1"/>
</dbReference>
<name>A0AAE0BSQ2_9CHLO</name>
<proteinExistence type="predicted"/>
<evidence type="ECO:0000313" key="4">
    <source>
        <dbReference type="Proteomes" id="UP001190700"/>
    </source>
</evidence>
<dbReference type="SUPFAM" id="SSF50249">
    <property type="entry name" value="Nucleic acid-binding proteins"/>
    <property type="match status" value="1"/>
</dbReference>
<protein>
    <recommendedName>
        <fullName evidence="2">S1 motif domain-containing protein</fullName>
    </recommendedName>
</protein>